<protein>
    <submittedName>
        <fullName evidence="1">Uncharacterized protein</fullName>
    </submittedName>
</protein>
<comment type="caution">
    <text evidence="1">The sequence shown here is derived from an EMBL/GenBank/DDBJ whole genome shotgun (WGS) entry which is preliminary data.</text>
</comment>
<gene>
    <name evidence="1" type="ORF">PIB30_018926</name>
</gene>
<evidence type="ECO:0000313" key="1">
    <source>
        <dbReference type="EMBL" id="MED6193397.1"/>
    </source>
</evidence>
<organism evidence="1 2">
    <name type="scientific">Stylosanthes scabra</name>
    <dbReference type="NCBI Taxonomy" id="79078"/>
    <lineage>
        <taxon>Eukaryota</taxon>
        <taxon>Viridiplantae</taxon>
        <taxon>Streptophyta</taxon>
        <taxon>Embryophyta</taxon>
        <taxon>Tracheophyta</taxon>
        <taxon>Spermatophyta</taxon>
        <taxon>Magnoliopsida</taxon>
        <taxon>eudicotyledons</taxon>
        <taxon>Gunneridae</taxon>
        <taxon>Pentapetalae</taxon>
        <taxon>rosids</taxon>
        <taxon>fabids</taxon>
        <taxon>Fabales</taxon>
        <taxon>Fabaceae</taxon>
        <taxon>Papilionoideae</taxon>
        <taxon>50 kb inversion clade</taxon>
        <taxon>dalbergioids sensu lato</taxon>
        <taxon>Dalbergieae</taxon>
        <taxon>Pterocarpus clade</taxon>
        <taxon>Stylosanthes</taxon>
    </lineage>
</organism>
<dbReference type="Proteomes" id="UP001341840">
    <property type="component" value="Unassembled WGS sequence"/>
</dbReference>
<proteinExistence type="predicted"/>
<dbReference type="EMBL" id="JASCZI010211506">
    <property type="protein sequence ID" value="MED6193397.1"/>
    <property type="molecule type" value="Genomic_DNA"/>
</dbReference>
<reference evidence="1 2" key="1">
    <citation type="journal article" date="2023" name="Plants (Basel)">
        <title>Bridging the Gap: Combining Genomics and Transcriptomics Approaches to Understand Stylosanthes scabra, an Orphan Legume from the Brazilian Caatinga.</title>
        <authorList>
            <person name="Ferreira-Neto J.R.C."/>
            <person name="da Silva M.D."/>
            <person name="Binneck E."/>
            <person name="de Melo N.F."/>
            <person name="da Silva R.H."/>
            <person name="de Melo A.L.T.M."/>
            <person name="Pandolfi V."/>
            <person name="Bustamante F.O."/>
            <person name="Brasileiro-Vidal A.C."/>
            <person name="Benko-Iseppon A.M."/>
        </authorList>
    </citation>
    <scope>NUCLEOTIDE SEQUENCE [LARGE SCALE GENOMIC DNA]</scope>
    <source>
        <tissue evidence="1">Leaves</tissue>
    </source>
</reference>
<accession>A0ABU6X622</accession>
<name>A0ABU6X622_9FABA</name>
<sequence length="181" mass="21458">MRQFGLDQPIPDRSHQPDHLHSITRSGRTDDVWHVIHADDIQRWDERRDRIPEERPLATPLTSSSQYMKWYRDFTTHMDYFTITFLARGAFTASAFYHVARCHKPPSGEWCLPCQRLLRGNAFRFRASAWNSDADDLGYDSEPERTLLRRRREARRREREAALEQQLNMAAEHNDDNFNNA</sequence>
<keyword evidence="2" id="KW-1185">Reference proteome</keyword>
<evidence type="ECO:0000313" key="2">
    <source>
        <dbReference type="Proteomes" id="UP001341840"/>
    </source>
</evidence>